<dbReference type="Proteomes" id="UP001151760">
    <property type="component" value="Unassembled WGS sequence"/>
</dbReference>
<organism evidence="1 2">
    <name type="scientific">Tanacetum coccineum</name>
    <dbReference type="NCBI Taxonomy" id="301880"/>
    <lineage>
        <taxon>Eukaryota</taxon>
        <taxon>Viridiplantae</taxon>
        <taxon>Streptophyta</taxon>
        <taxon>Embryophyta</taxon>
        <taxon>Tracheophyta</taxon>
        <taxon>Spermatophyta</taxon>
        <taxon>Magnoliopsida</taxon>
        <taxon>eudicotyledons</taxon>
        <taxon>Gunneridae</taxon>
        <taxon>Pentapetalae</taxon>
        <taxon>asterids</taxon>
        <taxon>campanulids</taxon>
        <taxon>Asterales</taxon>
        <taxon>Asteraceae</taxon>
        <taxon>Asteroideae</taxon>
        <taxon>Anthemideae</taxon>
        <taxon>Anthemidinae</taxon>
        <taxon>Tanacetum</taxon>
    </lineage>
</organism>
<reference evidence="1" key="2">
    <citation type="submission" date="2022-01" db="EMBL/GenBank/DDBJ databases">
        <authorList>
            <person name="Yamashiro T."/>
            <person name="Shiraishi A."/>
            <person name="Satake H."/>
            <person name="Nakayama K."/>
        </authorList>
    </citation>
    <scope>NUCLEOTIDE SEQUENCE</scope>
</reference>
<dbReference type="EMBL" id="BQNB010010441">
    <property type="protein sequence ID" value="GJS77345.1"/>
    <property type="molecule type" value="Genomic_DNA"/>
</dbReference>
<comment type="caution">
    <text evidence="1">The sequence shown here is derived from an EMBL/GenBank/DDBJ whole genome shotgun (WGS) entry which is preliminary data.</text>
</comment>
<gene>
    <name evidence="1" type="ORF">Tco_0727226</name>
</gene>
<evidence type="ECO:0000313" key="2">
    <source>
        <dbReference type="Proteomes" id="UP001151760"/>
    </source>
</evidence>
<keyword evidence="2" id="KW-1185">Reference proteome</keyword>
<evidence type="ECO:0000313" key="1">
    <source>
        <dbReference type="EMBL" id="GJS77345.1"/>
    </source>
</evidence>
<name>A0ABQ4YIQ4_9ASTR</name>
<accession>A0ABQ4YIQ4</accession>
<reference evidence="1" key="1">
    <citation type="journal article" date="2022" name="Int. J. Mol. Sci.">
        <title>Draft Genome of Tanacetum Coccineum: Genomic Comparison of Closely Related Tanacetum-Family Plants.</title>
        <authorList>
            <person name="Yamashiro T."/>
            <person name="Shiraishi A."/>
            <person name="Nakayama K."/>
            <person name="Satake H."/>
        </authorList>
    </citation>
    <scope>NUCLEOTIDE SEQUENCE</scope>
</reference>
<proteinExistence type="predicted"/>
<protein>
    <submittedName>
        <fullName evidence="1">Uncharacterized protein</fullName>
    </submittedName>
</protein>
<sequence length="96" mass="10564">MIYDVPCGLIDMVIKDLDLDPKIDAMMREFLNLVVLPGGKNYARKRIVRSSQVEMDPAESSKGFFLSATLTSSQNGLTSSLVDPDGVKASEWKLQA</sequence>